<dbReference type="InterPro" id="IPR011050">
    <property type="entry name" value="Pectin_lyase_fold/virulence"/>
</dbReference>
<dbReference type="PANTHER" id="PTHR31339:SF75">
    <property type="entry name" value="PECTATE LYASE SUPERFAMILY PROTEIN DOMAIN-CONTAINING PROTEIN"/>
    <property type="match status" value="1"/>
</dbReference>
<dbReference type="PANTHER" id="PTHR31339">
    <property type="entry name" value="PECTIN LYASE-RELATED"/>
    <property type="match status" value="1"/>
</dbReference>
<reference evidence="1" key="2">
    <citation type="journal article" date="2024" name="Plant">
        <title>Genomic evolution and insights into agronomic trait innovations of Sesamum species.</title>
        <authorList>
            <person name="Miao H."/>
            <person name="Wang L."/>
            <person name="Qu L."/>
            <person name="Liu H."/>
            <person name="Sun Y."/>
            <person name="Le M."/>
            <person name="Wang Q."/>
            <person name="Wei S."/>
            <person name="Zheng Y."/>
            <person name="Lin W."/>
            <person name="Duan Y."/>
            <person name="Cao H."/>
            <person name="Xiong S."/>
            <person name="Wang X."/>
            <person name="Wei L."/>
            <person name="Li C."/>
            <person name="Ma Q."/>
            <person name="Ju M."/>
            <person name="Zhao R."/>
            <person name="Li G."/>
            <person name="Mu C."/>
            <person name="Tian Q."/>
            <person name="Mei H."/>
            <person name="Zhang T."/>
            <person name="Gao T."/>
            <person name="Zhang H."/>
        </authorList>
    </citation>
    <scope>NUCLEOTIDE SEQUENCE</scope>
    <source>
        <strain evidence="1">G02</strain>
    </source>
</reference>
<dbReference type="SUPFAM" id="SSF51126">
    <property type="entry name" value="Pectin lyase-like"/>
    <property type="match status" value="1"/>
</dbReference>
<organism evidence="1">
    <name type="scientific">Sesamum radiatum</name>
    <name type="common">Black benniseed</name>
    <dbReference type="NCBI Taxonomy" id="300843"/>
    <lineage>
        <taxon>Eukaryota</taxon>
        <taxon>Viridiplantae</taxon>
        <taxon>Streptophyta</taxon>
        <taxon>Embryophyta</taxon>
        <taxon>Tracheophyta</taxon>
        <taxon>Spermatophyta</taxon>
        <taxon>Magnoliopsida</taxon>
        <taxon>eudicotyledons</taxon>
        <taxon>Gunneridae</taxon>
        <taxon>Pentapetalae</taxon>
        <taxon>asterids</taxon>
        <taxon>lamiids</taxon>
        <taxon>Lamiales</taxon>
        <taxon>Pedaliaceae</taxon>
        <taxon>Sesamum</taxon>
    </lineage>
</organism>
<protein>
    <submittedName>
        <fullName evidence="1">Polygalacturonase</fullName>
    </submittedName>
</protein>
<accession>A0AAW2KEB4</accession>
<comment type="caution">
    <text evidence="1">The sequence shown here is derived from an EMBL/GenBank/DDBJ whole genome shotgun (WGS) entry which is preliminary data.</text>
</comment>
<dbReference type="Gene3D" id="2.160.20.10">
    <property type="entry name" value="Single-stranded right-handed beta-helix, Pectin lyase-like"/>
    <property type="match status" value="1"/>
</dbReference>
<dbReference type="InterPro" id="IPR012334">
    <property type="entry name" value="Pectin_lyas_fold"/>
</dbReference>
<gene>
    <name evidence="1" type="ORF">Sradi_6299700</name>
</gene>
<dbReference type="AlphaFoldDB" id="A0AAW2KEB4"/>
<sequence>MKTSIKGQNQGCRGVLGLFCSGILCLNVVESRDIDHRKDQIQYSAINCRKHTAVLTDFGGIGDGKTLNTAAFKAAIANLSKFASDGGAQLVVPPEGG</sequence>
<dbReference type="EMBL" id="JACGWJ010000029">
    <property type="protein sequence ID" value="KAL0304316.1"/>
    <property type="molecule type" value="Genomic_DNA"/>
</dbReference>
<reference evidence="1" key="1">
    <citation type="submission" date="2020-06" db="EMBL/GenBank/DDBJ databases">
        <authorList>
            <person name="Li T."/>
            <person name="Hu X."/>
            <person name="Zhang T."/>
            <person name="Song X."/>
            <person name="Zhang H."/>
            <person name="Dai N."/>
            <person name="Sheng W."/>
            <person name="Hou X."/>
            <person name="Wei L."/>
        </authorList>
    </citation>
    <scope>NUCLEOTIDE SEQUENCE</scope>
    <source>
        <strain evidence="1">G02</strain>
        <tissue evidence="1">Leaf</tissue>
    </source>
</reference>
<evidence type="ECO:0000313" key="1">
    <source>
        <dbReference type="EMBL" id="KAL0304316.1"/>
    </source>
</evidence>
<dbReference type="InterPro" id="IPR051801">
    <property type="entry name" value="GH28_Enzymes"/>
</dbReference>
<proteinExistence type="predicted"/>
<name>A0AAW2KEB4_SESRA</name>